<dbReference type="GO" id="GO:0032259">
    <property type="term" value="P:methylation"/>
    <property type="evidence" value="ECO:0007669"/>
    <property type="project" value="UniProtKB-KW"/>
</dbReference>
<reference evidence="3" key="1">
    <citation type="journal article" date="2021" name="PeerJ">
        <title>Extensive microbial diversity within the chicken gut microbiome revealed by metagenomics and culture.</title>
        <authorList>
            <person name="Gilroy R."/>
            <person name="Ravi A."/>
            <person name="Getino M."/>
            <person name="Pursley I."/>
            <person name="Horton D.L."/>
            <person name="Alikhan N.F."/>
            <person name="Baker D."/>
            <person name="Gharbi K."/>
            <person name="Hall N."/>
            <person name="Watson M."/>
            <person name="Adriaenssens E.M."/>
            <person name="Foster-Nyarko E."/>
            <person name="Jarju S."/>
            <person name="Secka A."/>
            <person name="Antonio M."/>
            <person name="Oren A."/>
            <person name="Chaudhuri R.R."/>
            <person name="La Ragione R."/>
            <person name="Hildebrand F."/>
            <person name="Pallen M.J."/>
        </authorList>
    </citation>
    <scope>NUCLEOTIDE SEQUENCE</scope>
    <source>
        <strain evidence="3">ChiSxjej1B13-11762</strain>
    </source>
</reference>
<evidence type="ECO:0000313" key="4">
    <source>
        <dbReference type="Proteomes" id="UP000824263"/>
    </source>
</evidence>
<comment type="caution">
    <text evidence="3">The sequence shown here is derived from an EMBL/GenBank/DDBJ whole genome shotgun (WGS) entry which is preliminary data.</text>
</comment>
<evidence type="ECO:0000259" key="2">
    <source>
        <dbReference type="Pfam" id="PF05050"/>
    </source>
</evidence>
<keyword evidence="3" id="KW-0808">Transferase</keyword>
<dbReference type="Gene3D" id="3.40.50.150">
    <property type="entry name" value="Vaccinia Virus protein VP39"/>
    <property type="match status" value="1"/>
</dbReference>
<organism evidence="3 4">
    <name type="scientific">Candidatus Dorea gallistercoris</name>
    <dbReference type="NCBI Taxonomy" id="2838542"/>
    <lineage>
        <taxon>Bacteria</taxon>
        <taxon>Bacillati</taxon>
        <taxon>Bacillota</taxon>
        <taxon>Clostridia</taxon>
        <taxon>Lachnospirales</taxon>
        <taxon>Lachnospiraceae</taxon>
        <taxon>Dorea</taxon>
    </lineage>
</organism>
<dbReference type="PANTHER" id="PTHR34203">
    <property type="entry name" value="METHYLTRANSFERASE, FKBM FAMILY PROTEIN"/>
    <property type="match status" value="1"/>
</dbReference>
<protein>
    <submittedName>
        <fullName evidence="3">FkbM family methyltransferase</fullName>
    </submittedName>
</protein>
<dbReference type="InterPro" id="IPR052514">
    <property type="entry name" value="SAM-dependent_MTase"/>
</dbReference>
<dbReference type="Pfam" id="PF05050">
    <property type="entry name" value="Methyltransf_21"/>
    <property type="match status" value="1"/>
</dbReference>
<accession>A0A9D1RBZ2</accession>
<dbReference type="GO" id="GO:0008168">
    <property type="term" value="F:methyltransferase activity"/>
    <property type="evidence" value="ECO:0007669"/>
    <property type="project" value="UniProtKB-KW"/>
</dbReference>
<dbReference type="SUPFAM" id="SSF53335">
    <property type="entry name" value="S-adenosyl-L-methionine-dependent methyltransferases"/>
    <property type="match status" value="1"/>
</dbReference>
<proteinExistence type="predicted"/>
<dbReference type="Gene3D" id="3.40.50.720">
    <property type="entry name" value="NAD(P)-binding Rossmann-like Domain"/>
    <property type="match status" value="1"/>
</dbReference>
<dbReference type="Proteomes" id="UP000824263">
    <property type="component" value="Unassembled WGS sequence"/>
</dbReference>
<dbReference type="NCBIfam" id="TIGR01444">
    <property type="entry name" value="fkbM_fam"/>
    <property type="match status" value="1"/>
</dbReference>
<dbReference type="AlphaFoldDB" id="A0A9D1RBZ2"/>
<dbReference type="PANTHER" id="PTHR34203:SF15">
    <property type="entry name" value="SLL1173 PROTEIN"/>
    <property type="match status" value="1"/>
</dbReference>
<dbReference type="InterPro" id="IPR029063">
    <property type="entry name" value="SAM-dependent_MTases_sf"/>
</dbReference>
<feature type="domain" description="Methyltransferase FkbM" evidence="2">
    <location>
        <begin position="211"/>
        <end position="352"/>
    </location>
</feature>
<sequence>MFSYGEVIRRMTELYDRLQDNQSQKIFWDRLACDVQPTAERAFELYLDGIAVKEKEEILKSSQADIAETLAQLRREGKQVLLYGAGVCAGRVVQLLRNSGIEFDGFCDQRYRELKDYEGKPVFPPEYLFTNAEDCYISITTIDHAQEIIQFLRENQFPQDHILPYFRTDQLKTVKKQYFEFPEFYPRGTAFVDGGCLDAKDSLYFAQWCEGKYSQIFAFEPDRLNQEKCKRTAEEYQIKEFHLISAGLSEKSGDAVVLRGGSGGSSRILGEGEEGIAGNATEREQRKEQTRVTALDDIAGDTTIGFIKLDIEGFEMSALKGAEKTLLRDKPFLAVCVYHKPGDVLEIMDYLHTLVPDYRFWLRHYSAIQDETVLYATVLSDSY</sequence>
<reference evidence="3" key="2">
    <citation type="submission" date="2021-04" db="EMBL/GenBank/DDBJ databases">
        <authorList>
            <person name="Gilroy R."/>
        </authorList>
    </citation>
    <scope>NUCLEOTIDE SEQUENCE</scope>
    <source>
        <strain evidence="3">ChiSxjej1B13-11762</strain>
    </source>
</reference>
<dbReference type="InterPro" id="IPR006342">
    <property type="entry name" value="FkbM_mtfrase"/>
</dbReference>
<evidence type="ECO:0000313" key="3">
    <source>
        <dbReference type="EMBL" id="HIW84789.1"/>
    </source>
</evidence>
<name>A0A9D1RBZ2_9FIRM</name>
<evidence type="ECO:0000256" key="1">
    <source>
        <dbReference type="SAM" id="MobiDB-lite"/>
    </source>
</evidence>
<feature type="region of interest" description="Disordered" evidence="1">
    <location>
        <begin position="268"/>
        <end position="288"/>
    </location>
</feature>
<keyword evidence="3" id="KW-0489">Methyltransferase</keyword>
<gene>
    <name evidence="3" type="ORF">H9873_10790</name>
</gene>
<dbReference type="EMBL" id="DXGF01000190">
    <property type="protein sequence ID" value="HIW84789.1"/>
    <property type="molecule type" value="Genomic_DNA"/>
</dbReference>